<dbReference type="Pfam" id="PF13489">
    <property type="entry name" value="Methyltransf_23"/>
    <property type="match status" value="1"/>
</dbReference>
<dbReference type="InterPro" id="IPR029063">
    <property type="entry name" value="SAM-dependent_MTases_sf"/>
</dbReference>
<gene>
    <name evidence="1" type="ORF">PQO03_04605</name>
</gene>
<dbReference type="CDD" id="cd02440">
    <property type="entry name" value="AdoMet_MTases"/>
    <property type="match status" value="1"/>
</dbReference>
<dbReference type="GO" id="GO:0032259">
    <property type="term" value="P:methylation"/>
    <property type="evidence" value="ECO:0007669"/>
    <property type="project" value="UniProtKB-KW"/>
</dbReference>
<keyword evidence="1" id="KW-0808">Transferase</keyword>
<dbReference type="GO" id="GO:0008168">
    <property type="term" value="F:methyltransferase activity"/>
    <property type="evidence" value="ECO:0007669"/>
    <property type="project" value="UniProtKB-KW"/>
</dbReference>
<reference evidence="1 2" key="1">
    <citation type="submission" date="2023-02" db="EMBL/GenBank/DDBJ databases">
        <title>Genome sequence of Lentisphaera profundi SAORIC-696.</title>
        <authorList>
            <person name="Kim e."/>
            <person name="Cho J.-C."/>
            <person name="Choi A."/>
            <person name="Kang I."/>
        </authorList>
    </citation>
    <scope>NUCLEOTIDE SEQUENCE [LARGE SCALE GENOMIC DNA]</scope>
    <source>
        <strain evidence="1 2">SAORIC-696</strain>
    </source>
</reference>
<keyword evidence="2" id="KW-1185">Reference proteome</keyword>
<dbReference type="RefSeq" id="WP_274151489.1">
    <property type="nucleotide sequence ID" value="NZ_CP117811.1"/>
</dbReference>
<protein>
    <submittedName>
        <fullName evidence="1">Methyltransferase domain-containing protein</fullName>
    </submittedName>
</protein>
<evidence type="ECO:0000313" key="1">
    <source>
        <dbReference type="EMBL" id="WDE97234.1"/>
    </source>
</evidence>
<accession>A0ABY7VTZ5</accession>
<dbReference type="EMBL" id="CP117811">
    <property type="protein sequence ID" value="WDE97234.1"/>
    <property type="molecule type" value="Genomic_DNA"/>
</dbReference>
<dbReference type="PANTHER" id="PTHR43861:SF1">
    <property type="entry name" value="TRANS-ACONITATE 2-METHYLTRANSFERASE"/>
    <property type="match status" value="1"/>
</dbReference>
<sequence length="244" mass="27937">MIKGNFNSHAQNYDKYAQIQRRIASALIEKIPHNFKALRILEIGAGTGFISQELKQRFPKASILVCDPAPEMIKVASEKLGTEFDFQVCELPKTSHKFDIIISSMAIQWVRDWDSWMKDIANLANNKAIILVATPTAGTLEFLPQAFKKAQIEYKGLLYRMAEDLQKSAEQCLSQVNHSTHDFCENFNSSIEFFKKIHRIGANVEEKLSPGQLRKLIKECEKLKTHNILNARYQVTFLQAQNYD</sequence>
<proteinExistence type="predicted"/>
<dbReference type="SUPFAM" id="SSF53335">
    <property type="entry name" value="S-adenosyl-L-methionine-dependent methyltransferases"/>
    <property type="match status" value="1"/>
</dbReference>
<name>A0ABY7VTZ5_9BACT</name>
<keyword evidence="1" id="KW-0489">Methyltransferase</keyword>
<dbReference type="Proteomes" id="UP001214250">
    <property type="component" value="Chromosome 1"/>
</dbReference>
<dbReference type="PANTHER" id="PTHR43861">
    <property type="entry name" value="TRANS-ACONITATE 2-METHYLTRANSFERASE-RELATED"/>
    <property type="match status" value="1"/>
</dbReference>
<evidence type="ECO:0000313" key="2">
    <source>
        <dbReference type="Proteomes" id="UP001214250"/>
    </source>
</evidence>
<organism evidence="1 2">
    <name type="scientific">Lentisphaera profundi</name>
    <dbReference type="NCBI Taxonomy" id="1658616"/>
    <lineage>
        <taxon>Bacteria</taxon>
        <taxon>Pseudomonadati</taxon>
        <taxon>Lentisphaerota</taxon>
        <taxon>Lentisphaeria</taxon>
        <taxon>Lentisphaerales</taxon>
        <taxon>Lentisphaeraceae</taxon>
        <taxon>Lentisphaera</taxon>
    </lineage>
</organism>
<dbReference type="Gene3D" id="3.40.50.150">
    <property type="entry name" value="Vaccinia Virus protein VP39"/>
    <property type="match status" value="1"/>
</dbReference>